<dbReference type="PATRIC" id="fig|1008153.3.peg.1733"/>
<keyword evidence="2" id="KW-1185">Reference proteome</keyword>
<dbReference type="Pfam" id="PF23429">
    <property type="entry name" value="DUF7116"/>
    <property type="match status" value="1"/>
</dbReference>
<name>A0A151AG34_9EURY</name>
<protein>
    <submittedName>
        <fullName evidence="1">Uncharacterized protein</fullName>
    </submittedName>
</protein>
<dbReference type="OrthoDB" id="191840at2157"/>
<organism evidence="1 2">
    <name type="scientific">Halalkalicoccus paucihalophilus</name>
    <dbReference type="NCBI Taxonomy" id="1008153"/>
    <lineage>
        <taxon>Archaea</taxon>
        <taxon>Methanobacteriati</taxon>
        <taxon>Methanobacteriota</taxon>
        <taxon>Stenosarchaea group</taxon>
        <taxon>Halobacteria</taxon>
        <taxon>Halobacteriales</taxon>
        <taxon>Halococcaceae</taxon>
        <taxon>Halalkalicoccus</taxon>
    </lineage>
</organism>
<comment type="caution">
    <text evidence="1">The sequence shown here is derived from an EMBL/GenBank/DDBJ whole genome shotgun (WGS) entry which is preliminary data.</text>
</comment>
<dbReference type="EMBL" id="LTAZ01000004">
    <property type="protein sequence ID" value="KYH26606.1"/>
    <property type="molecule type" value="Genomic_DNA"/>
</dbReference>
<dbReference type="AlphaFoldDB" id="A0A151AG34"/>
<accession>A0A151AG34</accession>
<reference evidence="1 2" key="1">
    <citation type="submission" date="2016-02" db="EMBL/GenBank/DDBJ databases">
        <title>Genome sequence of Halalkalicoccus paucihalophilus DSM 24557.</title>
        <authorList>
            <person name="Poehlein A."/>
            <person name="Daniel R."/>
        </authorList>
    </citation>
    <scope>NUCLEOTIDE SEQUENCE [LARGE SCALE GENOMIC DNA]</scope>
    <source>
        <strain evidence="1 2">DSM 24557</strain>
    </source>
</reference>
<proteinExistence type="predicted"/>
<dbReference type="Proteomes" id="UP000075321">
    <property type="component" value="Unassembled WGS sequence"/>
</dbReference>
<dbReference type="InterPro" id="IPR055540">
    <property type="entry name" value="DUF7116"/>
</dbReference>
<evidence type="ECO:0000313" key="2">
    <source>
        <dbReference type="Proteomes" id="UP000075321"/>
    </source>
</evidence>
<dbReference type="RefSeq" id="WP_066381440.1">
    <property type="nucleotide sequence ID" value="NZ_LTAZ01000004.1"/>
</dbReference>
<gene>
    <name evidence="1" type="ORF">HAPAU_17050</name>
</gene>
<evidence type="ECO:0000313" key="1">
    <source>
        <dbReference type="EMBL" id="KYH26606.1"/>
    </source>
</evidence>
<sequence>MGPVNIPPVEQARSIFSELGYTLSGDGTEFRAEREWKVVHVTATADESEGSIPDPDTDSLRCFVTYREAAESLVRRLSDLKPDYEWAVISVTDGADYDVLHAPSMRA</sequence>